<protein>
    <submittedName>
        <fullName evidence="2">Secreted protein</fullName>
    </submittedName>
</protein>
<dbReference type="WBParaSite" id="Pan_g20323.t1">
    <property type="protein sequence ID" value="Pan_g20323.t1"/>
    <property type="gene ID" value="Pan_g20323"/>
</dbReference>
<proteinExistence type="predicted"/>
<evidence type="ECO:0000313" key="1">
    <source>
        <dbReference type="Proteomes" id="UP000492821"/>
    </source>
</evidence>
<dbReference type="Proteomes" id="UP000492821">
    <property type="component" value="Unassembled WGS sequence"/>
</dbReference>
<sequence>MLECACMPCPIVPLAINGCAVVGGPPTTINEWCNSSTKTAPPALWPPRTTQTSSPLAVVVTPHPPSQEFTKLRTTLFLGTTTSK</sequence>
<dbReference type="AlphaFoldDB" id="A0A7E4VGT2"/>
<organism evidence="1 2">
    <name type="scientific">Panagrellus redivivus</name>
    <name type="common">Microworm</name>
    <dbReference type="NCBI Taxonomy" id="6233"/>
    <lineage>
        <taxon>Eukaryota</taxon>
        <taxon>Metazoa</taxon>
        <taxon>Ecdysozoa</taxon>
        <taxon>Nematoda</taxon>
        <taxon>Chromadorea</taxon>
        <taxon>Rhabditida</taxon>
        <taxon>Tylenchina</taxon>
        <taxon>Panagrolaimomorpha</taxon>
        <taxon>Panagrolaimoidea</taxon>
        <taxon>Panagrolaimidae</taxon>
        <taxon>Panagrellus</taxon>
    </lineage>
</organism>
<keyword evidence="1" id="KW-1185">Reference proteome</keyword>
<reference evidence="2" key="2">
    <citation type="submission" date="2020-10" db="UniProtKB">
        <authorList>
            <consortium name="WormBaseParasite"/>
        </authorList>
    </citation>
    <scope>IDENTIFICATION</scope>
</reference>
<name>A0A7E4VGT2_PANRE</name>
<reference evidence="1" key="1">
    <citation type="journal article" date="2013" name="Genetics">
        <title>The draft genome and transcriptome of Panagrellus redivivus are shaped by the harsh demands of a free-living lifestyle.</title>
        <authorList>
            <person name="Srinivasan J."/>
            <person name="Dillman A.R."/>
            <person name="Macchietto M.G."/>
            <person name="Heikkinen L."/>
            <person name="Lakso M."/>
            <person name="Fracchia K.M."/>
            <person name="Antoshechkin I."/>
            <person name="Mortazavi A."/>
            <person name="Wong G."/>
            <person name="Sternberg P.W."/>
        </authorList>
    </citation>
    <scope>NUCLEOTIDE SEQUENCE [LARGE SCALE GENOMIC DNA]</scope>
    <source>
        <strain evidence="1">MT8872</strain>
    </source>
</reference>
<evidence type="ECO:0000313" key="2">
    <source>
        <dbReference type="WBParaSite" id="Pan_g20323.t1"/>
    </source>
</evidence>
<accession>A0A7E4VGT2</accession>